<keyword evidence="9 12" id="KW-1133">Transmembrane helix</keyword>
<evidence type="ECO:0000256" key="1">
    <source>
        <dbReference type="ARBA" id="ARBA00004477"/>
    </source>
</evidence>
<evidence type="ECO:0000256" key="5">
    <source>
        <dbReference type="ARBA" id="ARBA00022676"/>
    </source>
</evidence>
<keyword evidence="7 12" id="KW-0812">Transmembrane</keyword>
<dbReference type="PANTHER" id="PTHR12886:SF0">
    <property type="entry name" value="GPI MANNOSYLTRANSFERASE 1"/>
    <property type="match status" value="1"/>
</dbReference>
<keyword evidence="4" id="KW-0337">GPI-anchor biosynthesis</keyword>
<dbReference type="InterPro" id="IPR007704">
    <property type="entry name" value="PIG-M"/>
</dbReference>
<proteinExistence type="inferred from homology"/>
<name>M2RL46_ENTHI</name>
<keyword evidence="5 13" id="KW-0328">Glycosyltransferase</keyword>
<dbReference type="GO" id="GO:0004376">
    <property type="term" value="F:GPI mannosyltransferase activity"/>
    <property type="evidence" value="ECO:0007669"/>
    <property type="project" value="InterPro"/>
</dbReference>
<keyword evidence="10 12" id="KW-0472">Membrane</keyword>
<comment type="pathway">
    <text evidence="2">Glycolipid biosynthesis; glycosylphosphatidylinositol-anchor biosynthesis.</text>
</comment>
<accession>M2RL46</accession>
<protein>
    <recommendedName>
        <fullName evidence="11">GPI mannosyltransferase I</fullName>
    </recommendedName>
</protein>
<feature type="non-terminal residue" evidence="13">
    <location>
        <position position="139"/>
    </location>
</feature>
<evidence type="ECO:0000256" key="4">
    <source>
        <dbReference type="ARBA" id="ARBA00022502"/>
    </source>
</evidence>
<dbReference type="EMBL" id="KB444852">
    <property type="protein sequence ID" value="EMD45240.1"/>
    <property type="molecule type" value="Genomic_DNA"/>
</dbReference>
<reference evidence="13 14" key="1">
    <citation type="submission" date="2013-02" db="EMBL/GenBank/DDBJ databases">
        <authorList>
            <person name="Hannick L."/>
            <person name="Zafar N."/>
            <person name="Lorenzi H."/>
            <person name="Ali I.A."/>
            <person name="Petri W.P."/>
            <person name="Caler E."/>
        </authorList>
    </citation>
    <scope>NUCLEOTIDE SEQUENCE [LARGE SCALE GENOMIC DNA]</scope>
    <source>
        <strain evidence="13 14">KU27</strain>
    </source>
</reference>
<evidence type="ECO:0000256" key="8">
    <source>
        <dbReference type="ARBA" id="ARBA00022824"/>
    </source>
</evidence>
<dbReference type="GO" id="GO:1990529">
    <property type="term" value="C:glycosylphosphatidylinositol-mannosyltransferase I complex"/>
    <property type="evidence" value="ECO:0007669"/>
    <property type="project" value="TreeGrafter"/>
</dbReference>
<evidence type="ECO:0000256" key="7">
    <source>
        <dbReference type="ARBA" id="ARBA00022692"/>
    </source>
</evidence>
<evidence type="ECO:0000256" key="2">
    <source>
        <dbReference type="ARBA" id="ARBA00004687"/>
    </source>
</evidence>
<dbReference type="GO" id="GO:0051751">
    <property type="term" value="F:alpha-1,4-mannosyltransferase activity"/>
    <property type="evidence" value="ECO:0007669"/>
    <property type="project" value="InterPro"/>
</dbReference>
<evidence type="ECO:0000256" key="9">
    <source>
        <dbReference type="ARBA" id="ARBA00022989"/>
    </source>
</evidence>
<dbReference type="GO" id="GO:0005789">
    <property type="term" value="C:endoplasmic reticulum membrane"/>
    <property type="evidence" value="ECO:0007669"/>
    <property type="project" value="UniProtKB-SubCell"/>
</dbReference>
<organism evidence="13 14">
    <name type="scientific">Entamoeba histolytica KU27</name>
    <dbReference type="NCBI Taxonomy" id="885311"/>
    <lineage>
        <taxon>Eukaryota</taxon>
        <taxon>Amoebozoa</taxon>
        <taxon>Evosea</taxon>
        <taxon>Archamoebae</taxon>
        <taxon>Mastigamoebida</taxon>
        <taxon>Entamoebidae</taxon>
        <taxon>Entamoeba</taxon>
    </lineage>
</organism>
<sequence>MGIKGQEGNCILLLKAFGISLFFLSALGIRMGLIVYGMYQDQKFNVRYTDIDYDVYNDASRYLVNGESPYRRATYRYTPLLAEILIPDILLNEQFGKILFSIFDIIIACIQFNLLRQTNSFIMSLLYTAIWAFNPMSIV</sequence>
<comment type="similarity">
    <text evidence="3">Belongs to the PIGM family.</text>
</comment>
<gene>
    <name evidence="13" type="ORF">EHI5A_149220</name>
</gene>
<evidence type="ECO:0000313" key="14">
    <source>
        <dbReference type="Proteomes" id="UP000011755"/>
    </source>
</evidence>
<dbReference type="PANTHER" id="PTHR12886">
    <property type="entry name" value="PIG-M MANNOSYLTRANSFERASE"/>
    <property type="match status" value="1"/>
</dbReference>
<evidence type="ECO:0000313" key="13">
    <source>
        <dbReference type="EMBL" id="EMD45240.1"/>
    </source>
</evidence>
<evidence type="ECO:0000256" key="6">
    <source>
        <dbReference type="ARBA" id="ARBA00022679"/>
    </source>
</evidence>
<dbReference type="Proteomes" id="UP000011755">
    <property type="component" value="Unassembled WGS sequence"/>
</dbReference>
<dbReference type="GO" id="GO:0006506">
    <property type="term" value="P:GPI anchor biosynthetic process"/>
    <property type="evidence" value="ECO:0007669"/>
    <property type="project" value="UniProtKB-UniPathway"/>
</dbReference>
<comment type="subcellular location">
    <subcellularLocation>
        <location evidence="1">Endoplasmic reticulum membrane</location>
        <topology evidence="1">Multi-pass membrane protein</topology>
    </subcellularLocation>
</comment>
<keyword evidence="6 13" id="KW-0808">Transferase</keyword>
<feature type="transmembrane region" description="Helical" evidence="12">
    <location>
        <begin position="98"/>
        <end position="115"/>
    </location>
</feature>
<evidence type="ECO:0000256" key="3">
    <source>
        <dbReference type="ARBA" id="ARBA00011071"/>
    </source>
</evidence>
<evidence type="ECO:0000256" key="10">
    <source>
        <dbReference type="ARBA" id="ARBA00023136"/>
    </source>
</evidence>
<feature type="transmembrane region" description="Helical" evidence="12">
    <location>
        <begin position="12"/>
        <end position="39"/>
    </location>
</feature>
<dbReference type="VEuPathDB" id="AmoebaDB:EHI5A_149220"/>
<keyword evidence="8" id="KW-0256">Endoplasmic reticulum</keyword>
<dbReference type="OrthoDB" id="1741594at2759"/>
<evidence type="ECO:0000256" key="11">
    <source>
        <dbReference type="ARBA" id="ARBA00032997"/>
    </source>
</evidence>
<dbReference type="UniPathway" id="UPA00196"/>
<evidence type="ECO:0000256" key="12">
    <source>
        <dbReference type="SAM" id="Phobius"/>
    </source>
</evidence>
<dbReference type="AlphaFoldDB" id="M2RL46"/>